<gene>
    <name evidence="1" type="ORF">RM423_22845</name>
</gene>
<sequence length="201" mass="22244">MVFQLLSKMAENDPEMQEMLAVKDRDWIVRGNAVAKVLEEMEGPWKGRFQNANERKRRGDGVVMPMAQFIRSLKPVLDMPVLKNADNATIAGIINAYWKEGIALVLPEPFAGDIEDYAVRRVKARARCTEYFPRSSRSSVPPTTNWATRSPTPRSSLTCLSSTAWLSKTASRSSAPARTSGRWVRSSLATAATPADVALVC</sequence>
<organism evidence="1 2">
    <name type="scientific">Jatrophihabitans lederbergiae</name>
    <dbReference type="NCBI Taxonomy" id="3075547"/>
    <lineage>
        <taxon>Bacteria</taxon>
        <taxon>Bacillati</taxon>
        <taxon>Actinomycetota</taxon>
        <taxon>Actinomycetes</taxon>
        <taxon>Jatrophihabitantales</taxon>
        <taxon>Jatrophihabitantaceae</taxon>
        <taxon>Jatrophihabitans</taxon>
    </lineage>
</organism>
<protein>
    <submittedName>
        <fullName evidence="1">Uncharacterized protein</fullName>
    </submittedName>
</protein>
<proteinExistence type="predicted"/>
<name>A0ABU2JGU7_9ACTN</name>
<keyword evidence="2" id="KW-1185">Reference proteome</keyword>
<evidence type="ECO:0000313" key="2">
    <source>
        <dbReference type="Proteomes" id="UP001183176"/>
    </source>
</evidence>
<reference evidence="2" key="1">
    <citation type="submission" date="2023-07" db="EMBL/GenBank/DDBJ databases">
        <title>30 novel species of actinomycetes from the DSMZ collection.</title>
        <authorList>
            <person name="Nouioui I."/>
        </authorList>
    </citation>
    <scope>NUCLEOTIDE SEQUENCE [LARGE SCALE GENOMIC DNA]</scope>
    <source>
        <strain evidence="2">DSM 44399</strain>
    </source>
</reference>
<comment type="caution">
    <text evidence="1">The sequence shown here is derived from an EMBL/GenBank/DDBJ whole genome shotgun (WGS) entry which is preliminary data.</text>
</comment>
<accession>A0ABU2JGU7</accession>
<dbReference type="EMBL" id="JAVREH010000077">
    <property type="protein sequence ID" value="MDT0264210.1"/>
    <property type="molecule type" value="Genomic_DNA"/>
</dbReference>
<dbReference type="Proteomes" id="UP001183176">
    <property type="component" value="Unassembled WGS sequence"/>
</dbReference>
<evidence type="ECO:0000313" key="1">
    <source>
        <dbReference type="EMBL" id="MDT0264210.1"/>
    </source>
</evidence>